<protein>
    <submittedName>
        <fullName evidence="1">Uncharacterized protein</fullName>
    </submittedName>
</protein>
<name>A0AAV4WFX3_CAEEX</name>
<evidence type="ECO:0000313" key="1">
    <source>
        <dbReference type="EMBL" id="GIY81542.1"/>
    </source>
</evidence>
<reference evidence="1 2" key="1">
    <citation type="submission" date="2021-06" db="EMBL/GenBank/DDBJ databases">
        <title>Caerostris extrusa draft genome.</title>
        <authorList>
            <person name="Kono N."/>
            <person name="Arakawa K."/>
        </authorList>
    </citation>
    <scope>NUCLEOTIDE SEQUENCE [LARGE SCALE GENOMIC DNA]</scope>
</reference>
<comment type="caution">
    <text evidence="1">The sequence shown here is derived from an EMBL/GenBank/DDBJ whole genome shotgun (WGS) entry which is preliminary data.</text>
</comment>
<keyword evidence="2" id="KW-1185">Reference proteome</keyword>
<dbReference type="AlphaFoldDB" id="A0AAV4WFX3"/>
<proteinExistence type="predicted"/>
<gene>
    <name evidence="1" type="ORF">CEXT_284841</name>
</gene>
<organism evidence="1 2">
    <name type="scientific">Caerostris extrusa</name>
    <name type="common">Bark spider</name>
    <name type="synonym">Caerostris bankana</name>
    <dbReference type="NCBI Taxonomy" id="172846"/>
    <lineage>
        <taxon>Eukaryota</taxon>
        <taxon>Metazoa</taxon>
        <taxon>Ecdysozoa</taxon>
        <taxon>Arthropoda</taxon>
        <taxon>Chelicerata</taxon>
        <taxon>Arachnida</taxon>
        <taxon>Araneae</taxon>
        <taxon>Araneomorphae</taxon>
        <taxon>Entelegynae</taxon>
        <taxon>Araneoidea</taxon>
        <taxon>Araneidae</taxon>
        <taxon>Caerostris</taxon>
    </lineage>
</organism>
<dbReference type="EMBL" id="BPLR01016140">
    <property type="protein sequence ID" value="GIY81542.1"/>
    <property type="molecule type" value="Genomic_DNA"/>
</dbReference>
<dbReference type="Proteomes" id="UP001054945">
    <property type="component" value="Unassembled WGS sequence"/>
</dbReference>
<sequence length="81" mass="9047">MEHIQCPSISTKDIEGTEAAFTATLKPYFGSYSLTNTSNDSAWDDTNKDSITMMVPGDGSHLLLYLCKGKRLDIFSLFYRS</sequence>
<evidence type="ECO:0000313" key="2">
    <source>
        <dbReference type="Proteomes" id="UP001054945"/>
    </source>
</evidence>
<accession>A0AAV4WFX3</accession>